<evidence type="ECO:0000256" key="1">
    <source>
        <dbReference type="ARBA" id="ARBA00004141"/>
    </source>
</evidence>
<reference evidence="7 8" key="2">
    <citation type="submission" date="2020-01" db="EMBL/GenBank/DDBJ databases">
        <title>Clostridiaceae sp. nov. isolated from the gut of human by culturomics.</title>
        <authorList>
            <person name="Chang Y."/>
        </authorList>
    </citation>
    <scope>NUCLEOTIDE SEQUENCE [LARGE SCALE GENOMIC DNA]</scope>
    <source>
        <strain evidence="7 8">DONG20-135</strain>
    </source>
</reference>
<dbReference type="Pfam" id="PF12698">
    <property type="entry name" value="ABC2_membrane_3"/>
    <property type="match status" value="1"/>
</dbReference>
<evidence type="ECO:0000256" key="3">
    <source>
        <dbReference type="ARBA" id="ARBA00022989"/>
    </source>
</evidence>
<reference evidence="7 8" key="1">
    <citation type="submission" date="2019-12" db="EMBL/GenBank/DDBJ databases">
        <authorList>
            <person name="Yang R."/>
        </authorList>
    </citation>
    <scope>NUCLEOTIDE SEQUENCE [LARGE SCALE GENOMIC DNA]</scope>
    <source>
        <strain evidence="7 8">DONG20-135</strain>
    </source>
</reference>
<comment type="subcellular location">
    <subcellularLocation>
        <location evidence="1">Membrane</location>
        <topology evidence="1">Multi-pass membrane protein</topology>
    </subcellularLocation>
</comment>
<comment type="caution">
    <text evidence="7">The sequence shown here is derived from an EMBL/GenBank/DDBJ whole genome shotgun (WGS) entry which is preliminary data.</text>
</comment>
<feature type="domain" description="ABC-2 type transporter transmembrane" evidence="6">
    <location>
        <begin position="16"/>
        <end position="362"/>
    </location>
</feature>
<keyword evidence="3 5" id="KW-1133">Transmembrane helix</keyword>
<evidence type="ECO:0000256" key="2">
    <source>
        <dbReference type="ARBA" id="ARBA00022692"/>
    </source>
</evidence>
<dbReference type="AlphaFoldDB" id="A0A6N8U990"/>
<gene>
    <name evidence="7" type="ORF">GSF08_11040</name>
</gene>
<feature type="transmembrane region" description="Helical" evidence="5">
    <location>
        <begin position="253"/>
        <end position="275"/>
    </location>
</feature>
<keyword evidence="8" id="KW-1185">Reference proteome</keyword>
<dbReference type="Proteomes" id="UP000434036">
    <property type="component" value="Unassembled WGS sequence"/>
</dbReference>
<feature type="transmembrane region" description="Helical" evidence="5">
    <location>
        <begin position="347"/>
        <end position="365"/>
    </location>
</feature>
<dbReference type="PANTHER" id="PTHR43027:SF1">
    <property type="entry name" value="DOXORUBICIN RESISTANCE ABC TRANSPORTER PERMEASE PROTEIN DRRC-RELATED"/>
    <property type="match status" value="1"/>
</dbReference>
<dbReference type="RefSeq" id="WP_160625847.1">
    <property type="nucleotide sequence ID" value="NZ_WUUQ01000007.1"/>
</dbReference>
<keyword evidence="4 5" id="KW-0472">Membrane</keyword>
<dbReference type="GO" id="GO:0140359">
    <property type="term" value="F:ABC-type transporter activity"/>
    <property type="evidence" value="ECO:0007669"/>
    <property type="project" value="InterPro"/>
</dbReference>
<dbReference type="EMBL" id="WUUQ01000007">
    <property type="protein sequence ID" value="MXQ74461.1"/>
    <property type="molecule type" value="Genomic_DNA"/>
</dbReference>
<keyword evidence="2 5" id="KW-0812">Transmembrane</keyword>
<name>A0A6N8U990_9FIRM</name>
<evidence type="ECO:0000313" key="7">
    <source>
        <dbReference type="EMBL" id="MXQ74461.1"/>
    </source>
</evidence>
<protein>
    <submittedName>
        <fullName evidence="7">ABC transporter permease</fullName>
    </submittedName>
</protein>
<evidence type="ECO:0000259" key="6">
    <source>
        <dbReference type="Pfam" id="PF12698"/>
    </source>
</evidence>
<proteinExistence type="predicted"/>
<feature type="transmembrane region" description="Helical" evidence="5">
    <location>
        <begin position="287"/>
        <end position="307"/>
    </location>
</feature>
<dbReference type="InterPro" id="IPR052902">
    <property type="entry name" value="ABC-2_transporter"/>
</dbReference>
<feature type="transmembrane region" description="Helical" evidence="5">
    <location>
        <begin position="223"/>
        <end position="247"/>
    </location>
</feature>
<accession>A0A6N8U990</accession>
<evidence type="ECO:0000256" key="4">
    <source>
        <dbReference type="ARBA" id="ARBA00023136"/>
    </source>
</evidence>
<dbReference type="GO" id="GO:0016020">
    <property type="term" value="C:membrane"/>
    <property type="evidence" value="ECO:0007669"/>
    <property type="project" value="UniProtKB-SubCell"/>
</dbReference>
<feature type="transmembrane region" description="Helical" evidence="5">
    <location>
        <begin position="170"/>
        <end position="189"/>
    </location>
</feature>
<dbReference type="InterPro" id="IPR013525">
    <property type="entry name" value="ABC2_TM"/>
</dbReference>
<dbReference type="PANTHER" id="PTHR43027">
    <property type="entry name" value="DOXORUBICIN RESISTANCE ABC TRANSPORTER PERMEASE PROTEIN DRRC-RELATED"/>
    <property type="match status" value="1"/>
</dbReference>
<evidence type="ECO:0000256" key="5">
    <source>
        <dbReference type="SAM" id="Phobius"/>
    </source>
</evidence>
<organism evidence="7 8">
    <name type="scientific">Copranaerobaculum intestinale</name>
    <dbReference type="NCBI Taxonomy" id="2692629"/>
    <lineage>
        <taxon>Bacteria</taxon>
        <taxon>Bacillati</taxon>
        <taxon>Bacillota</taxon>
        <taxon>Erysipelotrichia</taxon>
        <taxon>Erysipelotrichales</taxon>
        <taxon>Erysipelotrichaceae</taxon>
        <taxon>Copranaerobaculum</taxon>
    </lineage>
</organism>
<sequence length="373" mass="42040">MRYSWMYRFKCLLLDKTLIFWSLCFPLMLATFFSLALKPALTDHTFKAIHVAVVNNTDYQNDTAFQAVLKQVSTGEDAILNITLTGSKSEAEKLLKDDKVDGVIVNKKKLLVEGSGMNESVLKTFMDSYIQKEAMIMDLIKQGASQEAIEKALMQDTSFIQKSEEESAQLFAVSFYTIIGMVSLMGGYWGQRSIYDLRADQSPQGTRVSVAPTHHLRSMMVDILIDIIIHFTIIMILIAYTSFVLGVSYGDKLWMILLISFAGSGAGISLGMFTSCYATKNYGVNNMILTAFTLLCSFLSGMMSVNVKYFVETTIPWLAKINPVNMITDALYSVYYYGGGPRFWNDFISLLIFTAICFLCAYFRLRRKKYASL</sequence>
<evidence type="ECO:0000313" key="8">
    <source>
        <dbReference type="Proteomes" id="UP000434036"/>
    </source>
</evidence>